<dbReference type="Gene3D" id="3.40.250.10">
    <property type="entry name" value="Rhodanese-like domain"/>
    <property type="match status" value="1"/>
</dbReference>
<evidence type="ECO:0000259" key="1">
    <source>
        <dbReference type="PROSITE" id="PS50206"/>
    </source>
</evidence>
<dbReference type="InterPro" id="IPR050229">
    <property type="entry name" value="GlpE_sulfurtransferase"/>
</dbReference>
<dbReference type="PANTHER" id="PTHR43031">
    <property type="entry name" value="FAD-DEPENDENT OXIDOREDUCTASE"/>
    <property type="match status" value="1"/>
</dbReference>
<dbReference type="InterPro" id="IPR036873">
    <property type="entry name" value="Rhodanese-like_dom_sf"/>
</dbReference>
<gene>
    <name evidence="2" type="ORF">WPS_09790</name>
</gene>
<feature type="domain" description="Rhodanese" evidence="1">
    <location>
        <begin position="15"/>
        <end position="103"/>
    </location>
</feature>
<dbReference type="RefSeq" id="WP_317996729.1">
    <property type="nucleotide sequence ID" value="NZ_AP025523.1"/>
</dbReference>
<dbReference type="InterPro" id="IPR001763">
    <property type="entry name" value="Rhodanese-like_dom"/>
</dbReference>
<dbReference type="Proteomes" id="UP001317532">
    <property type="component" value="Chromosome"/>
</dbReference>
<dbReference type="KEGG" id="vab:WPS_09790"/>
<name>A0AAN1XUC5_UNVUL</name>
<evidence type="ECO:0000313" key="2">
    <source>
        <dbReference type="EMBL" id="BDE05703.1"/>
    </source>
</evidence>
<dbReference type="SMART" id="SM00450">
    <property type="entry name" value="RHOD"/>
    <property type="match status" value="1"/>
</dbReference>
<dbReference type="SUPFAM" id="SSF52821">
    <property type="entry name" value="Rhodanese/Cell cycle control phosphatase"/>
    <property type="match status" value="1"/>
</dbReference>
<organism evidence="2 3">
    <name type="scientific">Vulcanimicrobium alpinum</name>
    <dbReference type="NCBI Taxonomy" id="3016050"/>
    <lineage>
        <taxon>Bacteria</taxon>
        <taxon>Bacillati</taxon>
        <taxon>Vulcanimicrobiota</taxon>
        <taxon>Vulcanimicrobiia</taxon>
        <taxon>Vulcanimicrobiales</taxon>
        <taxon>Vulcanimicrobiaceae</taxon>
        <taxon>Vulcanimicrobium</taxon>
    </lineage>
</organism>
<dbReference type="AlphaFoldDB" id="A0AAN1XUC5"/>
<sequence>MTEISVQDLKRRRDAGEPVVLLDVREPDEIATAKLDGATFIPMREIPARFGELPHDTPIAVLCHSGGRSGRVTDFLHANGYTNAVNVAGGIDAWSATIDPSVPRY</sequence>
<dbReference type="EMBL" id="AP025523">
    <property type="protein sequence ID" value="BDE05703.1"/>
    <property type="molecule type" value="Genomic_DNA"/>
</dbReference>
<proteinExistence type="predicted"/>
<evidence type="ECO:0000313" key="3">
    <source>
        <dbReference type="Proteomes" id="UP001317532"/>
    </source>
</evidence>
<accession>A0AAN1XUC5</accession>
<reference evidence="2 3" key="1">
    <citation type="journal article" date="2022" name="ISME Commun">
        <title>Vulcanimicrobium alpinus gen. nov. sp. nov., the first cultivated representative of the candidate phylum 'Eremiobacterota', is a metabolically versatile aerobic anoxygenic phototroph.</title>
        <authorList>
            <person name="Yabe S."/>
            <person name="Muto K."/>
            <person name="Abe K."/>
            <person name="Yokota A."/>
            <person name="Staudigel H."/>
            <person name="Tebo B.M."/>
        </authorList>
    </citation>
    <scope>NUCLEOTIDE SEQUENCE [LARGE SCALE GENOMIC DNA]</scope>
    <source>
        <strain evidence="2 3">WC8-2</strain>
    </source>
</reference>
<keyword evidence="3" id="KW-1185">Reference proteome</keyword>
<dbReference type="PROSITE" id="PS50206">
    <property type="entry name" value="RHODANESE_3"/>
    <property type="match status" value="1"/>
</dbReference>
<dbReference type="PANTHER" id="PTHR43031:SF17">
    <property type="entry name" value="SULFURTRANSFERASE YTWF-RELATED"/>
    <property type="match status" value="1"/>
</dbReference>
<dbReference type="Pfam" id="PF00581">
    <property type="entry name" value="Rhodanese"/>
    <property type="match status" value="1"/>
</dbReference>
<protein>
    <submittedName>
        <fullName evidence="2">Rhodanese-like domain-containing protein</fullName>
    </submittedName>
</protein>